<dbReference type="InterPro" id="IPR036737">
    <property type="entry name" value="OmpA-like_sf"/>
</dbReference>
<name>A0A2S7TWN4_9BACT</name>
<dbReference type="RefSeq" id="WP_105041642.1">
    <property type="nucleotide sequence ID" value="NZ_MQWA01000001.1"/>
</dbReference>
<reference evidence="3 4" key="1">
    <citation type="submission" date="2016-12" db="EMBL/GenBank/DDBJ databases">
        <title>Study of bacterial adaptation to deep sea.</title>
        <authorList>
            <person name="Song J."/>
            <person name="Yoshizawa S."/>
            <person name="Kogure K."/>
        </authorList>
    </citation>
    <scope>NUCLEOTIDE SEQUENCE [LARGE SCALE GENOMIC DNA]</scope>
    <source>
        <strain evidence="3 4">SAORIC-165</strain>
    </source>
</reference>
<dbReference type="Proteomes" id="UP000239907">
    <property type="component" value="Unassembled WGS sequence"/>
</dbReference>
<feature type="coiled-coil region" evidence="1">
    <location>
        <begin position="129"/>
        <end position="220"/>
    </location>
</feature>
<feature type="transmembrane region" description="Helical" evidence="2">
    <location>
        <begin position="20"/>
        <end position="38"/>
    </location>
</feature>
<dbReference type="EMBL" id="MQWA01000001">
    <property type="protein sequence ID" value="PQJ27155.1"/>
    <property type="molecule type" value="Genomic_DNA"/>
</dbReference>
<gene>
    <name evidence="3" type="ORF">BSZ32_00670</name>
</gene>
<evidence type="ECO:0008006" key="5">
    <source>
        <dbReference type="Google" id="ProtNLM"/>
    </source>
</evidence>
<accession>A0A2S7TWN4</accession>
<dbReference type="AlphaFoldDB" id="A0A2S7TWN4"/>
<dbReference type="OrthoDB" id="192783at2"/>
<keyword evidence="1" id="KW-0175">Coiled coil</keyword>
<evidence type="ECO:0000256" key="2">
    <source>
        <dbReference type="SAM" id="Phobius"/>
    </source>
</evidence>
<sequence>MSEKNSTPTAAPASSQNTLIMIVIAMLAIIALMMFFSMQQKGNVPAVSGVNTEKLIGLRQSVATKEQELKSLGIALPADTSSIDELSTRISRDAMDLRTNIEEFQTALSAKEASLTKAQLDLKAAGSMNQSLSDEASKLRSQLAQLQGQQVNVAYLKQEAEALKAKLAERDKQIKELAGRPTPETVAQFRASLNETMLTNEKLNKKIADLEVQLVGAMNSSEVERMRIELQQLRAANDYDSLYAKSVDELHPAASRLYKELEKLEDFNPKQLVEAYGLINTELNDHMVRSIRFKTNSSEVADKDRSEIIDTLAAARPDSFFLIVGYASETGNKVDNKILSAKRAVAIASIVKHVKDGNTRAVFLGQTDRFSKQPLDNQICEIWEIRK</sequence>
<keyword evidence="2" id="KW-0472">Membrane</keyword>
<dbReference type="Gene3D" id="3.30.1330.60">
    <property type="entry name" value="OmpA-like domain"/>
    <property type="match status" value="1"/>
</dbReference>
<keyword evidence="2" id="KW-0812">Transmembrane</keyword>
<proteinExistence type="predicted"/>
<comment type="caution">
    <text evidence="3">The sequence shown here is derived from an EMBL/GenBank/DDBJ whole genome shotgun (WGS) entry which is preliminary data.</text>
</comment>
<keyword evidence="4" id="KW-1185">Reference proteome</keyword>
<protein>
    <recommendedName>
        <fullName evidence="5">OmpA-like domain-containing protein</fullName>
    </recommendedName>
</protein>
<evidence type="ECO:0000313" key="4">
    <source>
        <dbReference type="Proteomes" id="UP000239907"/>
    </source>
</evidence>
<organism evidence="3 4">
    <name type="scientific">Rubritalea profundi</name>
    <dbReference type="NCBI Taxonomy" id="1658618"/>
    <lineage>
        <taxon>Bacteria</taxon>
        <taxon>Pseudomonadati</taxon>
        <taxon>Verrucomicrobiota</taxon>
        <taxon>Verrucomicrobiia</taxon>
        <taxon>Verrucomicrobiales</taxon>
        <taxon>Rubritaleaceae</taxon>
        <taxon>Rubritalea</taxon>
    </lineage>
</organism>
<evidence type="ECO:0000256" key="1">
    <source>
        <dbReference type="SAM" id="Coils"/>
    </source>
</evidence>
<evidence type="ECO:0000313" key="3">
    <source>
        <dbReference type="EMBL" id="PQJ27155.1"/>
    </source>
</evidence>
<dbReference type="SUPFAM" id="SSF103088">
    <property type="entry name" value="OmpA-like"/>
    <property type="match status" value="1"/>
</dbReference>
<keyword evidence="2" id="KW-1133">Transmembrane helix</keyword>